<proteinExistence type="predicted"/>
<evidence type="ECO:0000256" key="1">
    <source>
        <dbReference type="SAM" id="MobiDB-lite"/>
    </source>
</evidence>
<feature type="compositionally biased region" description="Basic and acidic residues" evidence="1">
    <location>
        <begin position="43"/>
        <end position="55"/>
    </location>
</feature>
<organism evidence="2 3">
    <name type="scientific">Pholiota conissans</name>
    <dbReference type="NCBI Taxonomy" id="109636"/>
    <lineage>
        <taxon>Eukaryota</taxon>
        <taxon>Fungi</taxon>
        <taxon>Dikarya</taxon>
        <taxon>Basidiomycota</taxon>
        <taxon>Agaricomycotina</taxon>
        <taxon>Agaricomycetes</taxon>
        <taxon>Agaricomycetidae</taxon>
        <taxon>Agaricales</taxon>
        <taxon>Agaricineae</taxon>
        <taxon>Strophariaceae</taxon>
        <taxon>Pholiota</taxon>
    </lineage>
</organism>
<name>A0A9P5YZ59_9AGAR</name>
<sequence length="93" mass="10542">MTSRTSFTNAASKREGGFPIKKALAEPPTPTFSPENLPPFPPELKDKAEETKKKLEKPQKIRYYEAVEQKITYEQPKLVYIKPASSKDSTNEV</sequence>
<dbReference type="EMBL" id="MU155248">
    <property type="protein sequence ID" value="KAF9477881.1"/>
    <property type="molecule type" value="Genomic_DNA"/>
</dbReference>
<comment type="caution">
    <text evidence="2">The sequence shown here is derived from an EMBL/GenBank/DDBJ whole genome shotgun (WGS) entry which is preliminary data.</text>
</comment>
<dbReference type="Proteomes" id="UP000807469">
    <property type="component" value="Unassembled WGS sequence"/>
</dbReference>
<accession>A0A9P5YZ59</accession>
<feature type="region of interest" description="Disordered" evidence="1">
    <location>
        <begin position="1"/>
        <end position="55"/>
    </location>
</feature>
<protein>
    <submittedName>
        <fullName evidence="2">Uncharacterized protein</fullName>
    </submittedName>
</protein>
<evidence type="ECO:0000313" key="2">
    <source>
        <dbReference type="EMBL" id="KAF9477881.1"/>
    </source>
</evidence>
<evidence type="ECO:0000313" key="3">
    <source>
        <dbReference type="Proteomes" id="UP000807469"/>
    </source>
</evidence>
<reference evidence="2" key="1">
    <citation type="submission" date="2020-11" db="EMBL/GenBank/DDBJ databases">
        <authorList>
            <consortium name="DOE Joint Genome Institute"/>
            <person name="Ahrendt S."/>
            <person name="Riley R."/>
            <person name="Andreopoulos W."/>
            <person name="Labutti K."/>
            <person name="Pangilinan J."/>
            <person name="Ruiz-Duenas F.J."/>
            <person name="Barrasa J.M."/>
            <person name="Sanchez-Garcia M."/>
            <person name="Camarero S."/>
            <person name="Miyauchi S."/>
            <person name="Serrano A."/>
            <person name="Linde D."/>
            <person name="Babiker R."/>
            <person name="Drula E."/>
            <person name="Ayuso-Fernandez I."/>
            <person name="Pacheco R."/>
            <person name="Padilla G."/>
            <person name="Ferreira P."/>
            <person name="Barriuso J."/>
            <person name="Kellner H."/>
            <person name="Castanera R."/>
            <person name="Alfaro M."/>
            <person name="Ramirez L."/>
            <person name="Pisabarro A.G."/>
            <person name="Kuo A."/>
            <person name="Tritt A."/>
            <person name="Lipzen A."/>
            <person name="He G."/>
            <person name="Yan M."/>
            <person name="Ng V."/>
            <person name="Cullen D."/>
            <person name="Martin F."/>
            <person name="Rosso M.-N."/>
            <person name="Henrissat B."/>
            <person name="Hibbett D."/>
            <person name="Martinez A.T."/>
            <person name="Grigoriev I.V."/>
        </authorList>
    </citation>
    <scope>NUCLEOTIDE SEQUENCE</scope>
    <source>
        <strain evidence="2">CIRM-BRFM 674</strain>
    </source>
</reference>
<dbReference type="AlphaFoldDB" id="A0A9P5YZ59"/>
<keyword evidence="3" id="KW-1185">Reference proteome</keyword>
<feature type="compositionally biased region" description="Polar residues" evidence="1">
    <location>
        <begin position="1"/>
        <end position="11"/>
    </location>
</feature>
<feature type="compositionally biased region" description="Pro residues" evidence="1">
    <location>
        <begin position="27"/>
        <end position="42"/>
    </location>
</feature>
<gene>
    <name evidence="2" type="ORF">BDN70DRAFT_933855</name>
</gene>